<dbReference type="STRING" id="1416801.SAMN05192553_10798"/>
<dbReference type="AlphaFoldDB" id="A0A1H7AIM9"/>
<keyword evidence="2" id="KW-1185">Reference proteome</keyword>
<evidence type="ECO:0000313" key="2">
    <source>
        <dbReference type="Proteomes" id="UP000199403"/>
    </source>
</evidence>
<name>A0A1H7AIM9_9BACT</name>
<gene>
    <name evidence="1" type="ORF">SAMN05192553_10798</name>
</gene>
<reference evidence="2" key="1">
    <citation type="submission" date="2016-10" db="EMBL/GenBank/DDBJ databases">
        <authorList>
            <person name="Varghese N."/>
            <person name="Submissions S."/>
        </authorList>
    </citation>
    <scope>NUCLEOTIDE SEQUENCE [LARGE SCALE GENOMIC DNA]</scope>
    <source>
        <strain evidence="2">IBRC-M 10761</strain>
    </source>
</reference>
<sequence>MFYLRQPEDTIKGQMYYDLGFDDWVVEIGQTEGYQIADRRMEIWADYKEAKRKLTKSMEKIDRIYRKSTDRIPKIRA</sequence>
<dbReference type="Proteomes" id="UP000199403">
    <property type="component" value="Unassembled WGS sequence"/>
</dbReference>
<dbReference type="EMBL" id="FNZH01000007">
    <property type="protein sequence ID" value="SEJ65503.1"/>
    <property type="molecule type" value="Genomic_DNA"/>
</dbReference>
<proteinExistence type="predicted"/>
<protein>
    <submittedName>
        <fullName evidence="1">Uncharacterized protein</fullName>
    </submittedName>
</protein>
<evidence type="ECO:0000313" key="1">
    <source>
        <dbReference type="EMBL" id="SEJ65503.1"/>
    </source>
</evidence>
<accession>A0A1H7AIM9</accession>
<organism evidence="1 2">
    <name type="scientific">Cyclobacterium xiamenense</name>
    <dbReference type="NCBI Taxonomy" id="1297121"/>
    <lineage>
        <taxon>Bacteria</taxon>
        <taxon>Pseudomonadati</taxon>
        <taxon>Bacteroidota</taxon>
        <taxon>Cytophagia</taxon>
        <taxon>Cytophagales</taxon>
        <taxon>Cyclobacteriaceae</taxon>
        <taxon>Cyclobacterium</taxon>
    </lineage>
</organism>